<keyword evidence="1" id="KW-1133">Transmembrane helix</keyword>
<comment type="caution">
    <text evidence="2">The sequence shown here is derived from an EMBL/GenBank/DDBJ whole genome shotgun (WGS) entry which is preliminary data.</text>
</comment>
<evidence type="ECO:0000256" key="1">
    <source>
        <dbReference type="SAM" id="Phobius"/>
    </source>
</evidence>
<dbReference type="VEuPathDB" id="TriTrypDB:C4B63_54g33"/>
<dbReference type="VEuPathDB" id="TriTrypDB:C3747_70g156"/>
<dbReference type="VEuPathDB" id="TriTrypDB:TcCLB.503635.20"/>
<keyword evidence="1" id="KW-0472">Membrane</keyword>
<feature type="transmembrane region" description="Helical" evidence="1">
    <location>
        <begin position="458"/>
        <end position="481"/>
    </location>
</feature>
<feature type="transmembrane region" description="Helical" evidence="1">
    <location>
        <begin position="346"/>
        <end position="373"/>
    </location>
</feature>
<dbReference type="VEuPathDB" id="TriTrypDB:TCSYLVIO_005089"/>
<protein>
    <submittedName>
        <fullName evidence="2">Uncharacterized protein</fullName>
    </submittedName>
</protein>
<feature type="transmembrane region" description="Helical" evidence="1">
    <location>
        <begin position="317"/>
        <end position="340"/>
    </location>
</feature>
<name>A0A2V2V6R2_TRYCR</name>
<dbReference type="VEuPathDB" id="TriTrypDB:TcCL_ESM01162"/>
<organism evidence="2 3">
    <name type="scientific">Trypanosoma cruzi</name>
    <dbReference type="NCBI Taxonomy" id="5693"/>
    <lineage>
        <taxon>Eukaryota</taxon>
        <taxon>Discoba</taxon>
        <taxon>Euglenozoa</taxon>
        <taxon>Kinetoplastea</taxon>
        <taxon>Metakinetoplastina</taxon>
        <taxon>Trypanosomatida</taxon>
        <taxon>Trypanosomatidae</taxon>
        <taxon>Trypanosoma</taxon>
        <taxon>Schizotrypanum</taxon>
    </lineage>
</organism>
<dbReference type="VEuPathDB" id="TriTrypDB:BCY84_19609"/>
<dbReference type="AlphaFoldDB" id="A0A2V2V6R2"/>
<dbReference type="VEuPathDB" id="TriTrypDB:Tc_MARK_3834"/>
<sequence>MSFMNEPFGMKLGSADVGILVCCMVSVFCRVKVFTQTQMDGNIVSGFFLTDTERFVQTSYASLQTPPTAHPAASPANVMATSSTVMGGTSQLQNNLGTDGYNGRPSVPFGNEQFASSCGDDTVGTAVEVTDASDTDDDYDEDPIVSLFSLPLTQRVMVGVGWLSVISNCLTDLLRPSQVLYAFFFCICDMVLHVMEGRLNRRGRGGCSMPSSLRLSGVDTAAQKGGTAAVANLRVGEKGCLPATLSDRCAEVRPGTFPKTNPPFNTEQKAYAYMEGEYAPSHYSRIKKTDWSGESGGGRGKLRSIFRYWHCVNIRRALFIVVLNTAMLFSLVIFHIHHLFFWVGTISGYLACCGTLYVLGCDVGVLLQLLGWLCARRPSRLSSPLSLYSPVHVVATLRAFDVCSASLPPVGVVLSQWLSALYVTQLVFSFGCSVLYFFMLLEEGEVLYSTHMEFMRWYVGTVGLGLLDIARILLFSSILWLSGDPKKKIPSFLT</sequence>
<evidence type="ECO:0000313" key="3">
    <source>
        <dbReference type="Proteomes" id="UP000246121"/>
    </source>
</evidence>
<dbReference type="VEuPathDB" id="TriTrypDB:TcCLB.511001.50"/>
<dbReference type="VEuPathDB" id="TriTrypDB:TcBrA4_0098330"/>
<dbReference type="VEuPathDB" id="TriTrypDB:ECC02_006398"/>
<reference evidence="2 3" key="1">
    <citation type="journal article" date="2018" name="Microb. Genom.">
        <title>Expanding an expanded genome: long-read sequencing of Trypanosoma cruzi.</title>
        <authorList>
            <person name="Berna L."/>
            <person name="Rodriguez M."/>
            <person name="Chiribao M.L."/>
            <person name="Parodi-Talice A."/>
            <person name="Pita S."/>
            <person name="Rijo G."/>
            <person name="Alvarez-Valin F."/>
            <person name="Robello C."/>
        </authorList>
    </citation>
    <scope>NUCLEOTIDE SEQUENCE [LARGE SCALE GENOMIC DNA]</scope>
    <source>
        <strain evidence="2 3">Dm28c</strain>
    </source>
</reference>
<dbReference type="Proteomes" id="UP000246121">
    <property type="component" value="Unassembled WGS sequence"/>
</dbReference>
<dbReference type="VEuPathDB" id="TriTrypDB:TcG_03852"/>
<evidence type="ECO:0000313" key="2">
    <source>
        <dbReference type="EMBL" id="PWU90013.1"/>
    </source>
</evidence>
<dbReference type="VEuPathDB" id="TriTrypDB:TCDM_03672"/>
<dbReference type="EMBL" id="PRFA01000054">
    <property type="protein sequence ID" value="PWU90013.1"/>
    <property type="molecule type" value="Genomic_DNA"/>
</dbReference>
<gene>
    <name evidence="2" type="ORF">C4B63_54g33</name>
</gene>
<keyword evidence="1" id="KW-0812">Transmembrane</keyword>
<feature type="transmembrane region" description="Helical" evidence="1">
    <location>
        <begin position="417"/>
        <end position="438"/>
    </location>
</feature>
<proteinExistence type="predicted"/>
<accession>A0A2V2V6R2</accession>